<reference evidence="1" key="1">
    <citation type="submission" date="2019-02" db="EMBL/GenBank/DDBJ databases">
        <authorList>
            <person name="Gruber-Vodicka R. H."/>
            <person name="Seah K. B. B."/>
        </authorList>
    </citation>
    <scope>NUCLEOTIDE SEQUENCE</scope>
    <source>
        <strain evidence="1">BECK_S1321</strain>
    </source>
</reference>
<name>A0A450YR72_9GAMM</name>
<accession>A0A450YR72</accession>
<dbReference type="EMBL" id="CAADFR010000165">
    <property type="protein sequence ID" value="VFK44051.1"/>
    <property type="molecule type" value="Genomic_DNA"/>
</dbReference>
<dbReference type="AlphaFoldDB" id="A0A450YR72"/>
<organism evidence="1">
    <name type="scientific">Candidatus Kentrum sp. SD</name>
    <dbReference type="NCBI Taxonomy" id="2126332"/>
    <lineage>
        <taxon>Bacteria</taxon>
        <taxon>Pseudomonadati</taxon>
        <taxon>Pseudomonadota</taxon>
        <taxon>Gammaproteobacteria</taxon>
        <taxon>Candidatus Kentrum</taxon>
    </lineage>
</organism>
<gene>
    <name evidence="1" type="ORF">BECKSD772F_GA0070984_11652</name>
</gene>
<protein>
    <submittedName>
        <fullName evidence="1">Uncharacterized protein</fullName>
    </submittedName>
</protein>
<proteinExistence type="predicted"/>
<sequence length="94" mass="11085">MALGRNRNFIALLFRPPSCHFNHSPVISTEGRDLWRTEPHQNKKISPFGRDDRRVVERQQGSIRNERTLVERQQRDEISVATRPRYESARNAMV</sequence>
<evidence type="ECO:0000313" key="1">
    <source>
        <dbReference type="EMBL" id="VFK44051.1"/>
    </source>
</evidence>